<dbReference type="RefSeq" id="XP_050467288.1">
    <property type="nucleotide sequence ID" value="XM_050611241.1"/>
</dbReference>
<dbReference type="AlphaFoldDB" id="C8V7G8"/>
<dbReference type="VEuPathDB" id="FungiDB:AN11068"/>
<gene>
    <name evidence="3" type="ORF">ANIA_11068</name>
</gene>
<keyword evidence="2" id="KW-0472">Membrane</keyword>
<feature type="compositionally biased region" description="Polar residues" evidence="1">
    <location>
        <begin position="461"/>
        <end position="480"/>
    </location>
</feature>
<feature type="region of interest" description="Disordered" evidence="1">
    <location>
        <begin position="569"/>
        <end position="589"/>
    </location>
</feature>
<feature type="region of interest" description="Disordered" evidence="1">
    <location>
        <begin position="222"/>
        <end position="255"/>
    </location>
</feature>
<feature type="compositionally biased region" description="Basic and acidic residues" evidence="1">
    <location>
        <begin position="357"/>
        <end position="380"/>
    </location>
</feature>
<proteinExistence type="predicted"/>
<keyword evidence="2" id="KW-1133">Transmembrane helix</keyword>
<feature type="transmembrane region" description="Helical" evidence="2">
    <location>
        <begin position="20"/>
        <end position="45"/>
    </location>
</feature>
<dbReference type="InParanoid" id="C8V7G8"/>
<dbReference type="EMBL" id="BN001302">
    <property type="protein sequence ID" value="CBF74191.1"/>
    <property type="molecule type" value="Genomic_DNA"/>
</dbReference>
<dbReference type="Proteomes" id="UP000000560">
    <property type="component" value="Chromosome II"/>
</dbReference>
<feature type="transmembrane region" description="Helical" evidence="2">
    <location>
        <begin position="143"/>
        <end position="164"/>
    </location>
</feature>
<feature type="compositionally biased region" description="Polar residues" evidence="1">
    <location>
        <begin position="392"/>
        <end position="415"/>
    </location>
</feature>
<protein>
    <submittedName>
        <fullName evidence="3">Uncharacterized protein</fullName>
    </submittedName>
</protein>
<dbReference type="HOGENOM" id="CLU_423875_0_0_1"/>
<feature type="transmembrane region" description="Helical" evidence="2">
    <location>
        <begin position="100"/>
        <end position="123"/>
    </location>
</feature>
<keyword evidence="4" id="KW-1185">Reference proteome</keyword>
<name>C8V7G8_EMENI</name>
<evidence type="ECO:0000256" key="1">
    <source>
        <dbReference type="SAM" id="MobiDB-lite"/>
    </source>
</evidence>
<feature type="transmembrane region" description="Helical" evidence="2">
    <location>
        <begin position="57"/>
        <end position="79"/>
    </location>
</feature>
<feature type="region of interest" description="Disordered" evidence="1">
    <location>
        <begin position="271"/>
        <end position="292"/>
    </location>
</feature>
<dbReference type="KEGG" id="ani:ANIA_11068"/>
<sequence>MPTMQYRAISPRRGGAWTKVVIFVSLYILLLQSLIEWVVVLYLYGNKQVDSKMAPSLIFALIASSFTMPLVILHSFLAWQYNKVLNYSSHKPMLHTACTYILRLTTIVWLGASVAGLVVVSQQAYCLPDGNTGSFWNVGVSCALHRAVVIISVLSFITVCLYFCSRELCERPYDVSLLGVYSHQPSSRDGSIFSASTLYSEKGLKGDTLCVCRHPDITYGQGPYITPSDDSGDSKSMPSIRQPAPIRPTSSLRFSPDPEAEAVFLSKTTVAPGTQSELQPSISRTPSTATAHDTYQSQEQAIPELPDATLQSQSAHTRNQSSLSSLRRFLPRTLPVSVPLSSDPQIRALAEATTHIDHTKQELQKEEPISRQPDALETHTEPPALPSKEDTQLQTTQDCEPSTSKSLPRSTTMNSAEAPEVISPASAPDHNSLTNRRSNTTRATSLPLNMNPNSNPHPSSWSTLLGPSQHSLPRTNSSTVHIPRRHGQNLSQDQFGAPHIPRYTQSQRFPGPRGHNRYSRQLRRNASDVQYQYQYRYQQQGFRRPRSSTFGNMSIASVPGRLDCIRETGASIDELPMDNSRGPGKTQGY</sequence>
<evidence type="ECO:0000313" key="4">
    <source>
        <dbReference type="Proteomes" id="UP000000560"/>
    </source>
</evidence>
<dbReference type="STRING" id="227321.C8V7G8"/>
<dbReference type="OrthoDB" id="4226885at2759"/>
<reference evidence="4" key="2">
    <citation type="journal article" date="2009" name="Fungal Genet. Biol.">
        <title>The 2008 update of the Aspergillus nidulans genome annotation: a community effort.</title>
        <authorList>
            <person name="Wortman J.R."/>
            <person name="Gilsenan J.M."/>
            <person name="Joardar V."/>
            <person name="Deegan J."/>
            <person name="Clutterbuck J."/>
            <person name="Andersen M.R."/>
            <person name="Archer D."/>
            <person name="Bencina M."/>
            <person name="Braus G."/>
            <person name="Coutinho P."/>
            <person name="von Dohren H."/>
            <person name="Doonan J."/>
            <person name="Driessen A.J."/>
            <person name="Durek P."/>
            <person name="Espeso E."/>
            <person name="Fekete E."/>
            <person name="Flipphi M."/>
            <person name="Estrada C.G."/>
            <person name="Geysens S."/>
            <person name="Goldman G."/>
            <person name="de Groot P.W."/>
            <person name="Hansen K."/>
            <person name="Harris S.D."/>
            <person name="Heinekamp T."/>
            <person name="Helmstaedt K."/>
            <person name="Henrissat B."/>
            <person name="Hofmann G."/>
            <person name="Homan T."/>
            <person name="Horio T."/>
            <person name="Horiuchi H."/>
            <person name="James S."/>
            <person name="Jones M."/>
            <person name="Karaffa L."/>
            <person name="Karanyi Z."/>
            <person name="Kato M."/>
            <person name="Keller N."/>
            <person name="Kelly D.E."/>
            <person name="Kiel J.A."/>
            <person name="Kim J.M."/>
            <person name="van der Klei I.J."/>
            <person name="Klis F.M."/>
            <person name="Kovalchuk A."/>
            <person name="Krasevec N."/>
            <person name="Kubicek C.P."/>
            <person name="Liu B."/>
            <person name="Maccabe A."/>
            <person name="Meyer V."/>
            <person name="Mirabito P."/>
            <person name="Miskei M."/>
            <person name="Mos M."/>
            <person name="Mullins J."/>
            <person name="Nelson D.R."/>
            <person name="Nielsen J."/>
            <person name="Oakley B.R."/>
            <person name="Osmani S.A."/>
            <person name="Pakula T."/>
            <person name="Paszewski A."/>
            <person name="Paulsen I."/>
            <person name="Pilsyk S."/>
            <person name="Pocsi I."/>
            <person name="Punt P.J."/>
            <person name="Ram A.F."/>
            <person name="Ren Q."/>
            <person name="Robellet X."/>
            <person name="Robson G."/>
            <person name="Seiboth B."/>
            <person name="van Solingen P."/>
            <person name="Specht T."/>
            <person name="Sun J."/>
            <person name="Taheri-Talesh N."/>
            <person name="Takeshita N."/>
            <person name="Ussery D."/>
            <person name="vanKuyk P.A."/>
            <person name="Visser H."/>
            <person name="van de Vondervoort P.J."/>
            <person name="de Vries R.P."/>
            <person name="Walton J."/>
            <person name="Xiang X."/>
            <person name="Xiong Y."/>
            <person name="Zeng A.P."/>
            <person name="Brandt B.W."/>
            <person name="Cornell M.J."/>
            <person name="van den Hondel C.A."/>
            <person name="Visser J."/>
            <person name="Oliver S.G."/>
            <person name="Turner G."/>
        </authorList>
    </citation>
    <scope>GENOME REANNOTATION</scope>
    <source>
        <strain evidence="4">FGSC A4 / ATCC 38163 / CBS 112.46 / NRRL 194 / M139</strain>
    </source>
</reference>
<keyword evidence="2" id="KW-0812">Transmembrane</keyword>
<dbReference type="GeneID" id="74896763"/>
<feature type="compositionally biased region" description="Low complexity" evidence="1">
    <location>
        <begin position="431"/>
        <end position="460"/>
    </location>
</feature>
<evidence type="ECO:0000256" key="2">
    <source>
        <dbReference type="SAM" id="Phobius"/>
    </source>
</evidence>
<evidence type="ECO:0000313" key="3">
    <source>
        <dbReference type="EMBL" id="CBF74191.1"/>
    </source>
</evidence>
<dbReference type="OMA" id="LLAWQYN"/>
<feature type="region of interest" description="Disordered" evidence="1">
    <location>
        <begin position="357"/>
        <end position="518"/>
    </location>
</feature>
<reference evidence="4" key="1">
    <citation type="journal article" date="2005" name="Nature">
        <title>Sequencing of Aspergillus nidulans and comparative analysis with A. fumigatus and A. oryzae.</title>
        <authorList>
            <person name="Galagan J.E."/>
            <person name="Calvo S.E."/>
            <person name="Cuomo C."/>
            <person name="Ma L.J."/>
            <person name="Wortman J.R."/>
            <person name="Batzoglou S."/>
            <person name="Lee S.I."/>
            <person name="Basturkmen M."/>
            <person name="Spevak C.C."/>
            <person name="Clutterbuck J."/>
            <person name="Kapitonov V."/>
            <person name="Jurka J."/>
            <person name="Scazzocchio C."/>
            <person name="Farman M."/>
            <person name="Butler J."/>
            <person name="Purcell S."/>
            <person name="Harris S."/>
            <person name="Braus G.H."/>
            <person name="Draht O."/>
            <person name="Busch S."/>
            <person name="D'Enfert C."/>
            <person name="Bouchier C."/>
            <person name="Goldman G.H."/>
            <person name="Bell-Pedersen D."/>
            <person name="Griffiths-Jones S."/>
            <person name="Doonan J.H."/>
            <person name="Yu J."/>
            <person name="Vienken K."/>
            <person name="Pain A."/>
            <person name="Freitag M."/>
            <person name="Selker E.U."/>
            <person name="Archer D.B."/>
            <person name="Penalva M.A."/>
            <person name="Oakley B.R."/>
            <person name="Momany M."/>
            <person name="Tanaka T."/>
            <person name="Kumagai T."/>
            <person name="Asai K."/>
            <person name="Machida M."/>
            <person name="Nierman W.C."/>
            <person name="Denning D.W."/>
            <person name="Caddick M."/>
            <person name="Hynes M."/>
            <person name="Paoletti M."/>
            <person name="Fischer R."/>
            <person name="Miller B."/>
            <person name="Dyer P."/>
            <person name="Sachs M.S."/>
            <person name="Osmani S.A."/>
            <person name="Birren B.W."/>
        </authorList>
    </citation>
    <scope>NUCLEOTIDE SEQUENCE [LARGE SCALE GENOMIC DNA]</scope>
    <source>
        <strain evidence="4">FGSC A4 / ATCC 38163 / CBS 112.46 / NRRL 194 / M139</strain>
    </source>
</reference>
<accession>C8V7G8</accession>
<organism evidence="3 4">
    <name type="scientific">Emericella nidulans (strain FGSC A4 / ATCC 38163 / CBS 112.46 / NRRL 194 / M139)</name>
    <name type="common">Aspergillus nidulans</name>
    <dbReference type="NCBI Taxonomy" id="227321"/>
    <lineage>
        <taxon>Eukaryota</taxon>
        <taxon>Fungi</taxon>
        <taxon>Dikarya</taxon>
        <taxon>Ascomycota</taxon>
        <taxon>Pezizomycotina</taxon>
        <taxon>Eurotiomycetes</taxon>
        <taxon>Eurotiomycetidae</taxon>
        <taxon>Eurotiales</taxon>
        <taxon>Aspergillaceae</taxon>
        <taxon>Aspergillus</taxon>
        <taxon>Aspergillus subgen. Nidulantes</taxon>
    </lineage>
</organism>
<dbReference type="eggNOG" id="ENOG502T1HR">
    <property type="taxonomic scope" value="Eukaryota"/>
</dbReference>